<dbReference type="InterPro" id="IPR035985">
    <property type="entry name" value="Ubiquitin-activating_enz"/>
</dbReference>
<dbReference type="GO" id="GO:0002143">
    <property type="term" value="P:tRNA wobble position uridine thiolation"/>
    <property type="evidence" value="ECO:0007669"/>
    <property type="project" value="TreeGrafter"/>
</dbReference>
<protein>
    <submittedName>
        <fullName evidence="3">ThiF domain-containing protein</fullName>
    </submittedName>
</protein>
<dbReference type="Gene3D" id="3.40.50.720">
    <property type="entry name" value="NAD(P)-binding Rossmann-like Domain"/>
    <property type="match status" value="1"/>
</dbReference>
<dbReference type="SUPFAM" id="SSF69572">
    <property type="entry name" value="Activating enzymes of the ubiquitin-like proteins"/>
    <property type="match status" value="1"/>
</dbReference>
<dbReference type="GO" id="GO:0042292">
    <property type="term" value="F:URM1 activating enzyme activity"/>
    <property type="evidence" value="ECO:0007669"/>
    <property type="project" value="TreeGrafter"/>
</dbReference>
<dbReference type="GO" id="GO:0032447">
    <property type="term" value="P:protein urmylation"/>
    <property type="evidence" value="ECO:0007669"/>
    <property type="project" value="TreeGrafter"/>
</dbReference>
<evidence type="ECO:0000259" key="1">
    <source>
        <dbReference type="Pfam" id="PF00899"/>
    </source>
</evidence>
<dbReference type="AlphaFoldDB" id="A0A1I8F4S6"/>
<dbReference type="GO" id="GO:0016779">
    <property type="term" value="F:nucleotidyltransferase activity"/>
    <property type="evidence" value="ECO:0007669"/>
    <property type="project" value="TreeGrafter"/>
</dbReference>
<dbReference type="InterPro" id="IPR045886">
    <property type="entry name" value="ThiF/MoeB/HesA"/>
</dbReference>
<sequence>MASKDSAVAHSLTNPEISRYSRQLIMPEIGVAGQMALKSSRVLIIGAGGLGCPAVSYLAAAGVASTWCWTAQTTWATRYLINDACVLAAQAAGIRRCSRLLKGQLCVYNHRGGRATGVCHPAPPPPETRGVLREAGSGESQSVSYCAGTEGTAAAAAAGAQTTAETINALESFPTSCVAIRKRSPGCEVCGREPRIVDVRSVDYEAFCGLPSLRLGGTP</sequence>
<dbReference type="PANTHER" id="PTHR10953:SF102">
    <property type="entry name" value="ADENYLYLTRANSFERASE AND SULFURTRANSFERASE MOCS3"/>
    <property type="match status" value="1"/>
</dbReference>
<name>A0A1I8F4S6_9PLAT</name>
<dbReference type="GO" id="GO:0004792">
    <property type="term" value="F:thiosulfate-cyanide sulfurtransferase activity"/>
    <property type="evidence" value="ECO:0007669"/>
    <property type="project" value="TreeGrafter"/>
</dbReference>
<keyword evidence="2" id="KW-1185">Reference proteome</keyword>
<feature type="domain" description="THIF-type NAD/FAD binding fold" evidence="1">
    <location>
        <begin position="20"/>
        <end position="64"/>
    </location>
</feature>
<organism evidence="2 3">
    <name type="scientific">Macrostomum lignano</name>
    <dbReference type="NCBI Taxonomy" id="282301"/>
    <lineage>
        <taxon>Eukaryota</taxon>
        <taxon>Metazoa</taxon>
        <taxon>Spiralia</taxon>
        <taxon>Lophotrochozoa</taxon>
        <taxon>Platyhelminthes</taxon>
        <taxon>Rhabditophora</taxon>
        <taxon>Macrostomorpha</taxon>
        <taxon>Macrostomida</taxon>
        <taxon>Macrostomidae</taxon>
        <taxon>Macrostomum</taxon>
    </lineage>
</organism>
<dbReference type="Pfam" id="PF00899">
    <property type="entry name" value="ThiF"/>
    <property type="match status" value="1"/>
</dbReference>
<dbReference type="PANTHER" id="PTHR10953">
    <property type="entry name" value="UBIQUITIN-ACTIVATING ENZYME E1"/>
    <property type="match status" value="1"/>
</dbReference>
<evidence type="ECO:0000313" key="3">
    <source>
        <dbReference type="WBParaSite" id="maker-unitig_20575-snap-gene-0.3-mRNA-1"/>
    </source>
</evidence>
<reference evidence="3" key="1">
    <citation type="submission" date="2016-11" db="UniProtKB">
        <authorList>
            <consortium name="WormBaseParasite"/>
        </authorList>
    </citation>
    <scope>IDENTIFICATION</scope>
</reference>
<dbReference type="WBParaSite" id="maker-unitig_20575-snap-gene-0.3-mRNA-1">
    <property type="protein sequence ID" value="maker-unitig_20575-snap-gene-0.3-mRNA-1"/>
    <property type="gene ID" value="maker-unitig_20575-snap-gene-0.3"/>
</dbReference>
<dbReference type="InterPro" id="IPR000594">
    <property type="entry name" value="ThiF_NAD_FAD-bd"/>
</dbReference>
<evidence type="ECO:0000313" key="2">
    <source>
        <dbReference type="Proteomes" id="UP000095280"/>
    </source>
</evidence>
<accession>A0A1I8F4S6</accession>
<proteinExistence type="predicted"/>
<dbReference type="Proteomes" id="UP000095280">
    <property type="component" value="Unplaced"/>
</dbReference>
<dbReference type="GO" id="GO:0005737">
    <property type="term" value="C:cytoplasm"/>
    <property type="evidence" value="ECO:0007669"/>
    <property type="project" value="TreeGrafter"/>
</dbReference>